<feature type="transmembrane region" description="Helical" evidence="6">
    <location>
        <begin position="275"/>
        <end position="298"/>
    </location>
</feature>
<keyword evidence="4 6" id="KW-1133">Transmembrane helix</keyword>
<organism evidence="7 8">
    <name type="scientific">Psychroflexus planctonicus</name>
    <dbReference type="NCBI Taxonomy" id="1526575"/>
    <lineage>
        <taxon>Bacteria</taxon>
        <taxon>Pseudomonadati</taxon>
        <taxon>Bacteroidota</taxon>
        <taxon>Flavobacteriia</taxon>
        <taxon>Flavobacteriales</taxon>
        <taxon>Flavobacteriaceae</taxon>
        <taxon>Psychroflexus</taxon>
    </lineage>
</organism>
<dbReference type="CDD" id="cd13125">
    <property type="entry name" value="MATE_like_10"/>
    <property type="match status" value="1"/>
</dbReference>
<dbReference type="InterPro" id="IPR044550">
    <property type="entry name" value="WzxE"/>
</dbReference>
<evidence type="ECO:0000256" key="4">
    <source>
        <dbReference type="ARBA" id="ARBA00022989"/>
    </source>
</evidence>
<feature type="transmembrane region" description="Helical" evidence="6">
    <location>
        <begin position="226"/>
        <end position="244"/>
    </location>
</feature>
<feature type="transmembrane region" description="Helical" evidence="6">
    <location>
        <begin position="151"/>
        <end position="170"/>
    </location>
</feature>
<evidence type="ECO:0000313" key="8">
    <source>
        <dbReference type="Proteomes" id="UP000599179"/>
    </source>
</evidence>
<feature type="transmembrane region" description="Helical" evidence="6">
    <location>
        <begin position="367"/>
        <end position="385"/>
    </location>
</feature>
<evidence type="ECO:0000313" key="7">
    <source>
        <dbReference type="EMBL" id="GGE41958.1"/>
    </source>
</evidence>
<accession>A0ABQ1SMH4</accession>
<evidence type="ECO:0000256" key="5">
    <source>
        <dbReference type="ARBA" id="ARBA00023136"/>
    </source>
</evidence>
<dbReference type="Proteomes" id="UP000599179">
    <property type="component" value="Unassembled WGS sequence"/>
</dbReference>
<feature type="transmembrane region" description="Helical" evidence="6">
    <location>
        <begin position="338"/>
        <end position="361"/>
    </location>
</feature>
<dbReference type="InterPro" id="IPR050833">
    <property type="entry name" value="Poly_Biosynth_Transport"/>
</dbReference>
<feature type="transmembrane region" description="Helical" evidence="6">
    <location>
        <begin position="421"/>
        <end position="442"/>
    </location>
</feature>
<keyword evidence="8" id="KW-1185">Reference proteome</keyword>
<dbReference type="EMBL" id="BMGM01000010">
    <property type="protein sequence ID" value="GGE41958.1"/>
    <property type="molecule type" value="Genomic_DNA"/>
</dbReference>
<evidence type="ECO:0000256" key="6">
    <source>
        <dbReference type="SAM" id="Phobius"/>
    </source>
</evidence>
<comment type="subcellular location">
    <subcellularLocation>
        <location evidence="1">Cell membrane</location>
        <topology evidence="1">Multi-pass membrane protein</topology>
    </subcellularLocation>
</comment>
<proteinExistence type="predicted"/>
<sequence length="461" mass="51411">MIALLLGPSGTGLISAFQSSTSLLQTLAGLGINNSAVRDIAQANSKDNQGKLSIVVKSLRKLVLFTGLAGLILTIIFAQPLSEFTFETIDYTWEIRLLSIAVFFNLIQAGQSALIQGMRRIKDLARMSILSSVMGTVLSLPLIYFFEFDGISVYLVALAIGQFLVSLYYARKIKILDVKVSWRRAFEESKGMIKLGSSFMGASLATVLGAYLVRVIIIRDLSLTDAGIYQAAYAISGIYAGVIFQAMGKDFYPRLAGIAFESKKEIQLINEQTQVGMVLAAPGLMFTLALAPIGIRLLYSVEYIEAYPVLQWMILGVFLRTIAFPMGYLFIARAKGKTFLWTEIVTWSLQVGFVFFGLKFFGLKGTGIAFFVLYILYTTMMFYLLKRENNFRWTKQVMKTIVILSLLFGLAFTILQFLNQLWGSIIVCAIGIILTYIAYLEIIKILEMKSLKELIIKLKKS</sequence>
<feature type="transmembrane region" description="Helical" evidence="6">
    <location>
        <begin position="310"/>
        <end position="331"/>
    </location>
</feature>
<gene>
    <name evidence="7" type="ORF">GCM10010832_22480</name>
</gene>
<reference evidence="8" key="1">
    <citation type="journal article" date="2019" name="Int. J. Syst. Evol. Microbiol.">
        <title>The Global Catalogue of Microorganisms (GCM) 10K type strain sequencing project: providing services to taxonomists for standard genome sequencing and annotation.</title>
        <authorList>
            <consortium name="The Broad Institute Genomics Platform"/>
            <consortium name="The Broad Institute Genome Sequencing Center for Infectious Disease"/>
            <person name="Wu L."/>
            <person name="Ma J."/>
        </authorList>
    </citation>
    <scope>NUCLEOTIDE SEQUENCE [LARGE SCALE GENOMIC DNA]</scope>
    <source>
        <strain evidence="8">CGMCC 1.12931</strain>
    </source>
</reference>
<dbReference type="PANTHER" id="PTHR30250:SF11">
    <property type="entry name" value="O-ANTIGEN TRANSPORTER-RELATED"/>
    <property type="match status" value="1"/>
</dbReference>
<dbReference type="Pfam" id="PF01943">
    <property type="entry name" value="Polysacc_synt"/>
    <property type="match status" value="1"/>
</dbReference>
<feature type="transmembrane region" description="Helical" evidence="6">
    <location>
        <begin position="93"/>
        <end position="115"/>
    </location>
</feature>
<feature type="transmembrane region" description="Helical" evidence="6">
    <location>
        <begin position="191"/>
        <end position="214"/>
    </location>
</feature>
<comment type="caution">
    <text evidence="7">The sequence shown here is derived from an EMBL/GenBank/DDBJ whole genome shotgun (WGS) entry which is preliminary data.</text>
</comment>
<feature type="transmembrane region" description="Helical" evidence="6">
    <location>
        <begin position="397"/>
        <end position="415"/>
    </location>
</feature>
<evidence type="ECO:0000256" key="3">
    <source>
        <dbReference type="ARBA" id="ARBA00022692"/>
    </source>
</evidence>
<protein>
    <submittedName>
        <fullName evidence="7">O-antigen translocase</fullName>
    </submittedName>
</protein>
<name>A0ABQ1SMH4_9FLAO</name>
<keyword evidence="2" id="KW-1003">Cell membrane</keyword>
<feature type="transmembrane region" description="Helical" evidence="6">
    <location>
        <begin position="62"/>
        <end position="81"/>
    </location>
</feature>
<feature type="transmembrane region" description="Helical" evidence="6">
    <location>
        <begin position="127"/>
        <end position="145"/>
    </location>
</feature>
<keyword evidence="3 6" id="KW-0812">Transmembrane</keyword>
<evidence type="ECO:0000256" key="1">
    <source>
        <dbReference type="ARBA" id="ARBA00004651"/>
    </source>
</evidence>
<keyword evidence="5 6" id="KW-0472">Membrane</keyword>
<dbReference type="PANTHER" id="PTHR30250">
    <property type="entry name" value="PST FAMILY PREDICTED COLANIC ACID TRANSPORTER"/>
    <property type="match status" value="1"/>
</dbReference>
<evidence type="ECO:0000256" key="2">
    <source>
        <dbReference type="ARBA" id="ARBA00022475"/>
    </source>
</evidence>
<dbReference type="InterPro" id="IPR002797">
    <property type="entry name" value="Polysacc_synth"/>
</dbReference>